<accession>A0ABS4J1B5</accession>
<dbReference type="InterPro" id="IPR003594">
    <property type="entry name" value="HATPase_dom"/>
</dbReference>
<dbReference type="PANTHER" id="PTHR34220:SF7">
    <property type="entry name" value="SENSOR HISTIDINE KINASE YPDA"/>
    <property type="match status" value="1"/>
</dbReference>
<keyword evidence="2" id="KW-0418">Kinase</keyword>
<dbReference type="Pfam" id="PF02518">
    <property type="entry name" value="HATPase_c"/>
    <property type="match status" value="1"/>
</dbReference>
<dbReference type="InterPro" id="IPR010559">
    <property type="entry name" value="Sig_transdc_His_kin_internal"/>
</dbReference>
<dbReference type="Proteomes" id="UP001519287">
    <property type="component" value="Unassembled WGS sequence"/>
</dbReference>
<sequence length="413" mass="47384">MGEFLKEWLDELVVNRKSIEQSQNQWIDKKLYIRLQETFMAATGLNANIVDSMGRSVTPEQSERSPKFCQLIQESQMGRQRCYQSDLSVTNASIAEEKAMICKCHAGLHDCAVPIQFNQQGLGSFITGQVLLELPTEETVADILNRVADLNLDRGELTKAIYEVPIMPRERLMANTDFITILVDYIIKSLKENEFIRQEAELRHLLREAEMKAVQFKLHPHLLFNTLSLISGQALLENAAATHIIVGQLSKMLRYMLKSYRPMITIREEFEYLDSYVQLQIFRFEDRLTFEVIYEDKELQNCTIPSLSIQILLENAIKHGIEPKEGPCQIRIRIDSLGDKLIIEVKDNGVGMNRDKVKRIMQKGGGFDDQLSGIMMVRKRLEYYHGDNFTFNIHSIEGEGTSVTLSCPLTDRN</sequence>
<evidence type="ECO:0000259" key="1">
    <source>
        <dbReference type="SMART" id="SM00387"/>
    </source>
</evidence>
<proteinExistence type="predicted"/>
<dbReference type="SUPFAM" id="SSF55874">
    <property type="entry name" value="ATPase domain of HSP90 chaperone/DNA topoisomerase II/histidine kinase"/>
    <property type="match status" value="1"/>
</dbReference>
<keyword evidence="2" id="KW-0808">Transferase</keyword>
<organism evidence="2 3">
    <name type="scientific">Paenibacillus eucommiae</name>
    <dbReference type="NCBI Taxonomy" id="1355755"/>
    <lineage>
        <taxon>Bacteria</taxon>
        <taxon>Bacillati</taxon>
        <taxon>Bacillota</taxon>
        <taxon>Bacilli</taxon>
        <taxon>Bacillales</taxon>
        <taxon>Paenibacillaceae</taxon>
        <taxon>Paenibacillus</taxon>
    </lineage>
</organism>
<dbReference type="SMART" id="SM00387">
    <property type="entry name" value="HATPase_c"/>
    <property type="match status" value="1"/>
</dbReference>
<keyword evidence="3" id="KW-1185">Reference proteome</keyword>
<evidence type="ECO:0000313" key="3">
    <source>
        <dbReference type="Proteomes" id="UP001519287"/>
    </source>
</evidence>
<dbReference type="RefSeq" id="WP_209975495.1">
    <property type="nucleotide sequence ID" value="NZ_JAGGLB010000020.1"/>
</dbReference>
<protein>
    <submittedName>
        <fullName evidence="2">Ligand-binding sensor protein/two-component sensor histidine kinase</fullName>
    </submittedName>
</protein>
<feature type="domain" description="Histidine kinase/HSP90-like ATPase" evidence="1">
    <location>
        <begin position="304"/>
        <end position="411"/>
    </location>
</feature>
<dbReference type="GO" id="GO:0016301">
    <property type="term" value="F:kinase activity"/>
    <property type="evidence" value="ECO:0007669"/>
    <property type="project" value="UniProtKB-KW"/>
</dbReference>
<dbReference type="Gene3D" id="3.30.565.10">
    <property type="entry name" value="Histidine kinase-like ATPase, C-terminal domain"/>
    <property type="match status" value="1"/>
</dbReference>
<name>A0ABS4J1B5_9BACL</name>
<dbReference type="InterPro" id="IPR036890">
    <property type="entry name" value="HATPase_C_sf"/>
</dbReference>
<comment type="caution">
    <text evidence="2">The sequence shown here is derived from an EMBL/GenBank/DDBJ whole genome shotgun (WGS) entry which is preliminary data.</text>
</comment>
<dbReference type="InterPro" id="IPR018771">
    <property type="entry name" value="PocR_dom"/>
</dbReference>
<dbReference type="EMBL" id="JAGGLB010000020">
    <property type="protein sequence ID" value="MBP1993606.1"/>
    <property type="molecule type" value="Genomic_DNA"/>
</dbReference>
<dbReference type="Pfam" id="PF10114">
    <property type="entry name" value="PocR"/>
    <property type="match status" value="1"/>
</dbReference>
<reference evidence="2 3" key="1">
    <citation type="submission" date="2021-03" db="EMBL/GenBank/DDBJ databases">
        <title>Genomic Encyclopedia of Type Strains, Phase IV (KMG-IV): sequencing the most valuable type-strain genomes for metagenomic binning, comparative biology and taxonomic classification.</title>
        <authorList>
            <person name="Goeker M."/>
        </authorList>
    </citation>
    <scope>NUCLEOTIDE SEQUENCE [LARGE SCALE GENOMIC DNA]</scope>
    <source>
        <strain evidence="2 3">DSM 26048</strain>
    </source>
</reference>
<dbReference type="PANTHER" id="PTHR34220">
    <property type="entry name" value="SENSOR HISTIDINE KINASE YPDA"/>
    <property type="match status" value="1"/>
</dbReference>
<gene>
    <name evidence="2" type="ORF">J2Z66_005232</name>
</gene>
<dbReference type="InterPro" id="IPR050640">
    <property type="entry name" value="Bact_2-comp_sensor_kinase"/>
</dbReference>
<evidence type="ECO:0000313" key="2">
    <source>
        <dbReference type="EMBL" id="MBP1993606.1"/>
    </source>
</evidence>
<dbReference type="Pfam" id="PF06580">
    <property type="entry name" value="His_kinase"/>
    <property type="match status" value="1"/>
</dbReference>